<comment type="caution">
    <text evidence="3">The sequence shown here is derived from an EMBL/GenBank/DDBJ whole genome shotgun (WGS) entry which is preliminary data.</text>
</comment>
<dbReference type="AlphaFoldDB" id="A0AAJ2BCU6"/>
<feature type="compositionally biased region" description="Basic and acidic residues" evidence="1">
    <location>
        <begin position="145"/>
        <end position="156"/>
    </location>
</feature>
<accession>A0AAJ2BCU6</accession>
<reference evidence="3" key="1">
    <citation type="submission" date="2023-08" db="EMBL/GenBank/DDBJ databases">
        <title>Functional and genomic diversity of the sorghum phyllosphere microbiome.</title>
        <authorList>
            <person name="Shade A."/>
        </authorList>
    </citation>
    <scope>NUCLEOTIDE SEQUENCE</scope>
    <source>
        <strain evidence="3">SORGH_AS_0974</strain>
    </source>
</reference>
<feature type="compositionally biased region" description="Low complexity" evidence="1">
    <location>
        <begin position="87"/>
        <end position="110"/>
    </location>
</feature>
<feature type="transmembrane region" description="Helical" evidence="2">
    <location>
        <begin position="188"/>
        <end position="210"/>
    </location>
</feature>
<name>A0AAJ2BCU6_9HYPH</name>
<sequence length="404" mass="43727">MSGLETAIRNALEKSDRSNAEVRARIYQSSRQALEAGLRKQGIDDQGVVAQQRQRLENVIHAIETEERNRLLDVVEDHVRRETQRTAPPVVEPPAATRSAPAVAAPSVAPARRHEDEDEGAAMPVEAPVRAEPRSEPAHQPPEMSDFRAERTDEGLSRMTSSAGPSFEASSLAFKPERAAKGRRKKGIITRLFIWFTFLAFIGVGGWWVYSSGLLLSPNERDTSVPNPPPSVEAEDFDGQQNTQEPTLAAGRGFSDAWQEVFNADRGNAGLQPGSLSKVEDVATGGGKAVRVTSQTADAAGNIAITVPVDVLRDMAGKASTISITLQSASNGQSQVSVSCDFGTLGDCSRHRFTATQERADMLINLSFDRTMAPNSPGRIFINSDIDGKSRPINLYSVRILPGQ</sequence>
<dbReference type="EMBL" id="JAVIZC010000003">
    <property type="protein sequence ID" value="MDR6104086.1"/>
    <property type="molecule type" value="Genomic_DNA"/>
</dbReference>
<evidence type="ECO:0000313" key="4">
    <source>
        <dbReference type="Proteomes" id="UP001255601"/>
    </source>
</evidence>
<evidence type="ECO:0000313" key="3">
    <source>
        <dbReference type="EMBL" id="MDR6104086.1"/>
    </source>
</evidence>
<feature type="region of interest" description="Disordered" evidence="1">
    <location>
        <begin position="81"/>
        <end position="168"/>
    </location>
</feature>
<keyword evidence="2" id="KW-0812">Transmembrane</keyword>
<evidence type="ECO:0000256" key="2">
    <source>
        <dbReference type="SAM" id="Phobius"/>
    </source>
</evidence>
<proteinExistence type="predicted"/>
<gene>
    <name evidence="3" type="ORF">QE369_004283</name>
</gene>
<dbReference type="Proteomes" id="UP001255601">
    <property type="component" value="Unassembled WGS sequence"/>
</dbReference>
<organism evidence="3 4">
    <name type="scientific">Agrobacterium larrymoorei</name>
    <dbReference type="NCBI Taxonomy" id="160699"/>
    <lineage>
        <taxon>Bacteria</taxon>
        <taxon>Pseudomonadati</taxon>
        <taxon>Pseudomonadota</taxon>
        <taxon>Alphaproteobacteria</taxon>
        <taxon>Hyphomicrobiales</taxon>
        <taxon>Rhizobiaceae</taxon>
        <taxon>Rhizobium/Agrobacterium group</taxon>
        <taxon>Agrobacterium</taxon>
    </lineage>
</organism>
<keyword evidence="2" id="KW-0472">Membrane</keyword>
<evidence type="ECO:0008006" key="5">
    <source>
        <dbReference type="Google" id="ProtNLM"/>
    </source>
</evidence>
<protein>
    <recommendedName>
        <fullName evidence="5">Biotin transporter BioY</fullName>
    </recommendedName>
</protein>
<keyword evidence="2" id="KW-1133">Transmembrane helix</keyword>
<feature type="region of interest" description="Disordered" evidence="1">
    <location>
        <begin position="221"/>
        <end position="244"/>
    </location>
</feature>
<evidence type="ECO:0000256" key="1">
    <source>
        <dbReference type="SAM" id="MobiDB-lite"/>
    </source>
</evidence>
<dbReference type="RefSeq" id="WP_309772311.1">
    <property type="nucleotide sequence ID" value="NZ_JAVIZC010000003.1"/>
</dbReference>